<dbReference type="AlphaFoldDB" id="A0A310SSG1"/>
<organism evidence="2 3">
    <name type="scientific">Eufriesea mexicana</name>
    <dbReference type="NCBI Taxonomy" id="516756"/>
    <lineage>
        <taxon>Eukaryota</taxon>
        <taxon>Metazoa</taxon>
        <taxon>Ecdysozoa</taxon>
        <taxon>Arthropoda</taxon>
        <taxon>Hexapoda</taxon>
        <taxon>Insecta</taxon>
        <taxon>Pterygota</taxon>
        <taxon>Neoptera</taxon>
        <taxon>Endopterygota</taxon>
        <taxon>Hymenoptera</taxon>
        <taxon>Apocrita</taxon>
        <taxon>Aculeata</taxon>
        <taxon>Apoidea</taxon>
        <taxon>Anthophila</taxon>
        <taxon>Apidae</taxon>
        <taxon>Eufriesea</taxon>
    </lineage>
</organism>
<name>A0A310SSG1_9HYME</name>
<feature type="region of interest" description="Disordered" evidence="1">
    <location>
        <begin position="245"/>
        <end position="280"/>
    </location>
</feature>
<sequence length="400" mass="44935">MFSTNTTRRASTSYESEKEEIYSPAIGQETRNVISWMVPRLGITPANEARIQKAIDEAEHEESSRRRRVEEARKRFGGWLVVSPDEGEPVSKRRTADRLIERRVAADRLNDGDDGEPYESIANSRVPARRERNGRWYGVLLPRATTTTTTIPAAATTTGGTTTSHTGVVVGSCCCTTTTTTTTTATTTTTVAAALRILCPTRLGQIEDTKLVPIEGSDRGSFDYNRRVQRYAAVFGYERHVRVEGREDEAGREAEERALDEDGGRGKSLNDIPSGPSSATQRYNFINETISSSEICRPRISTMKPFKAYFLVGQRGEVINTEIYRKLFNRGNDSEEQRKTDTPPSFYDTRYNSYTHYVSIVVNRYRNPASDNRLENEQTSGEKSGKLRAIGQLTESRWCH</sequence>
<evidence type="ECO:0000313" key="2">
    <source>
        <dbReference type="EMBL" id="OAD62540.1"/>
    </source>
</evidence>
<feature type="compositionally biased region" description="Basic and acidic residues" evidence="1">
    <location>
        <begin position="245"/>
        <end position="265"/>
    </location>
</feature>
<protein>
    <submittedName>
        <fullName evidence="2">Uncharacterized protein</fullName>
    </submittedName>
</protein>
<evidence type="ECO:0000313" key="3">
    <source>
        <dbReference type="Proteomes" id="UP000250275"/>
    </source>
</evidence>
<proteinExistence type="predicted"/>
<keyword evidence="3" id="KW-1185">Reference proteome</keyword>
<dbReference type="EMBL" id="KQ759852">
    <property type="protein sequence ID" value="OAD62540.1"/>
    <property type="molecule type" value="Genomic_DNA"/>
</dbReference>
<dbReference type="Proteomes" id="UP000250275">
    <property type="component" value="Unassembled WGS sequence"/>
</dbReference>
<evidence type="ECO:0000256" key="1">
    <source>
        <dbReference type="SAM" id="MobiDB-lite"/>
    </source>
</evidence>
<gene>
    <name evidence="2" type="ORF">WN48_06769</name>
</gene>
<reference evidence="2 3" key="1">
    <citation type="submission" date="2015-07" db="EMBL/GenBank/DDBJ databases">
        <title>The genome of Eufriesea mexicana.</title>
        <authorList>
            <person name="Pan H."/>
            <person name="Kapheim K."/>
        </authorList>
    </citation>
    <scope>NUCLEOTIDE SEQUENCE [LARGE SCALE GENOMIC DNA]</scope>
    <source>
        <strain evidence="2">0111107269</strain>
        <tissue evidence="2">Whole body</tissue>
    </source>
</reference>
<accession>A0A310SSG1</accession>